<protein>
    <submittedName>
        <fullName evidence="2">Uncharacterized protein</fullName>
    </submittedName>
</protein>
<feature type="compositionally biased region" description="Polar residues" evidence="1">
    <location>
        <begin position="275"/>
        <end position="288"/>
    </location>
</feature>
<gene>
    <name evidence="2" type="ORF">RRG08_024701</name>
</gene>
<dbReference type="Proteomes" id="UP001283361">
    <property type="component" value="Unassembled WGS sequence"/>
</dbReference>
<dbReference type="EMBL" id="JAWDGP010006383">
    <property type="protein sequence ID" value="KAK3741955.1"/>
    <property type="molecule type" value="Genomic_DNA"/>
</dbReference>
<evidence type="ECO:0000256" key="1">
    <source>
        <dbReference type="SAM" id="MobiDB-lite"/>
    </source>
</evidence>
<comment type="caution">
    <text evidence="2">The sequence shown here is derived from an EMBL/GenBank/DDBJ whole genome shotgun (WGS) entry which is preliminary data.</text>
</comment>
<evidence type="ECO:0000313" key="2">
    <source>
        <dbReference type="EMBL" id="KAK3741955.1"/>
    </source>
</evidence>
<sequence>MPRVGNFSRVIPLSYDTPTAGRGMFNTSQGSAGTSDNSEWSKALRLHQDLLKLHGVDPAFLVHASAGDDVISDGSAESTTCDSGRGGSEEDNGSHGRASPVQKDLVGMNNLSHPHRPVRPSKPPRSAVEAKACTGSNLPRSFGPNLPPSGGLPVLSGRQLAHSLDAPCLEPLKQYNNNKNNNNINNNQRHHHHYQQQQQQQQHVPMRSLSAPPVKHVSFSDDHHNTSSISINRQHAWPELVPPHPRGMTTFSTPMSTVAEGRVAPPPPPPEGRYGSSSAISPRGTGSVTPRRHAPSPLNLNIDRSFDTLDDGNSTTTSGSYTVDDLSPRTLNIDVGYMPEQAVV</sequence>
<evidence type="ECO:0000313" key="3">
    <source>
        <dbReference type="Proteomes" id="UP001283361"/>
    </source>
</evidence>
<feature type="region of interest" description="Disordered" evidence="1">
    <location>
        <begin position="71"/>
        <end position="150"/>
    </location>
</feature>
<name>A0AAE0YDW4_9GAST</name>
<reference evidence="2" key="1">
    <citation type="journal article" date="2023" name="G3 (Bethesda)">
        <title>A reference genome for the long-term kleptoplast-retaining sea slug Elysia crispata morphotype clarki.</title>
        <authorList>
            <person name="Eastman K.E."/>
            <person name="Pendleton A.L."/>
            <person name="Shaikh M.A."/>
            <person name="Suttiyut T."/>
            <person name="Ogas R."/>
            <person name="Tomko P."/>
            <person name="Gavelis G."/>
            <person name="Widhalm J.R."/>
            <person name="Wisecaver J.H."/>
        </authorList>
    </citation>
    <scope>NUCLEOTIDE SEQUENCE</scope>
    <source>
        <strain evidence="2">ECLA1</strain>
    </source>
</reference>
<proteinExistence type="predicted"/>
<organism evidence="2 3">
    <name type="scientific">Elysia crispata</name>
    <name type="common">lettuce slug</name>
    <dbReference type="NCBI Taxonomy" id="231223"/>
    <lineage>
        <taxon>Eukaryota</taxon>
        <taxon>Metazoa</taxon>
        <taxon>Spiralia</taxon>
        <taxon>Lophotrochozoa</taxon>
        <taxon>Mollusca</taxon>
        <taxon>Gastropoda</taxon>
        <taxon>Heterobranchia</taxon>
        <taxon>Euthyneura</taxon>
        <taxon>Panpulmonata</taxon>
        <taxon>Sacoglossa</taxon>
        <taxon>Placobranchoidea</taxon>
        <taxon>Plakobranchidae</taxon>
        <taxon>Elysia</taxon>
    </lineage>
</organism>
<accession>A0AAE0YDW4</accession>
<feature type="compositionally biased region" description="Polar residues" evidence="1">
    <location>
        <begin position="311"/>
        <end position="321"/>
    </location>
</feature>
<dbReference type="AlphaFoldDB" id="A0AAE0YDW4"/>
<feature type="compositionally biased region" description="Low complexity" evidence="1">
    <location>
        <begin position="176"/>
        <end position="187"/>
    </location>
</feature>
<feature type="region of interest" description="Disordered" evidence="1">
    <location>
        <begin position="258"/>
        <end position="323"/>
    </location>
</feature>
<feature type="region of interest" description="Disordered" evidence="1">
    <location>
        <begin position="176"/>
        <end position="203"/>
    </location>
</feature>
<keyword evidence="3" id="KW-1185">Reference proteome</keyword>